<dbReference type="SUPFAM" id="SSF161098">
    <property type="entry name" value="MetI-like"/>
    <property type="match status" value="1"/>
</dbReference>
<keyword evidence="3" id="KW-1003">Cell membrane</keyword>
<keyword evidence="5 7" id="KW-1133">Transmembrane helix</keyword>
<evidence type="ECO:0000256" key="1">
    <source>
        <dbReference type="ARBA" id="ARBA00004651"/>
    </source>
</evidence>
<dbReference type="PANTHER" id="PTHR43163">
    <property type="entry name" value="DIPEPTIDE TRANSPORT SYSTEM PERMEASE PROTEIN DPPB-RELATED"/>
    <property type="match status" value="1"/>
</dbReference>
<dbReference type="Pfam" id="PF19300">
    <property type="entry name" value="BPD_transp_1_N"/>
    <property type="match status" value="1"/>
</dbReference>
<organism evidence="9 10">
    <name type="scientific">Bianquea renquensis</name>
    <dbReference type="NCBI Taxonomy" id="2763661"/>
    <lineage>
        <taxon>Bacteria</taxon>
        <taxon>Bacillati</taxon>
        <taxon>Bacillota</taxon>
        <taxon>Clostridia</taxon>
        <taxon>Eubacteriales</taxon>
        <taxon>Bianqueaceae</taxon>
        <taxon>Bianquea</taxon>
    </lineage>
</organism>
<evidence type="ECO:0000259" key="8">
    <source>
        <dbReference type="PROSITE" id="PS50928"/>
    </source>
</evidence>
<keyword evidence="2 7" id="KW-0813">Transport</keyword>
<dbReference type="PANTHER" id="PTHR43163:SF6">
    <property type="entry name" value="DIPEPTIDE TRANSPORT SYSTEM PERMEASE PROTEIN DPPB-RELATED"/>
    <property type="match status" value="1"/>
</dbReference>
<dbReference type="GO" id="GO:0055085">
    <property type="term" value="P:transmembrane transport"/>
    <property type="evidence" value="ECO:0007669"/>
    <property type="project" value="InterPro"/>
</dbReference>
<dbReference type="InterPro" id="IPR045621">
    <property type="entry name" value="BPD_transp_1_N"/>
</dbReference>
<dbReference type="InterPro" id="IPR000515">
    <property type="entry name" value="MetI-like"/>
</dbReference>
<feature type="transmembrane region" description="Helical" evidence="7">
    <location>
        <begin position="249"/>
        <end position="276"/>
    </location>
</feature>
<evidence type="ECO:0000256" key="6">
    <source>
        <dbReference type="ARBA" id="ARBA00023136"/>
    </source>
</evidence>
<protein>
    <submittedName>
        <fullName evidence="9">ABC transporter permease</fullName>
    </submittedName>
</protein>
<name>A0A926DR06_9FIRM</name>
<dbReference type="InterPro" id="IPR035906">
    <property type="entry name" value="MetI-like_sf"/>
</dbReference>
<dbReference type="PROSITE" id="PS50928">
    <property type="entry name" value="ABC_TM1"/>
    <property type="match status" value="1"/>
</dbReference>
<dbReference type="GO" id="GO:0005886">
    <property type="term" value="C:plasma membrane"/>
    <property type="evidence" value="ECO:0007669"/>
    <property type="project" value="UniProtKB-SubCell"/>
</dbReference>
<dbReference type="CDD" id="cd06261">
    <property type="entry name" value="TM_PBP2"/>
    <property type="match status" value="1"/>
</dbReference>
<evidence type="ECO:0000313" key="9">
    <source>
        <dbReference type="EMBL" id="MBC8542212.1"/>
    </source>
</evidence>
<evidence type="ECO:0000256" key="2">
    <source>
        <dbReference type="ARBA" id="ARBA00022448"/>
    </source>
</evidence>
<feature type="transmembrane region" description="Helical" evidence="7">
    <location>
        <begin position="194"/>
        <end position="213"/>
    </location>
</feature>
<evidence type="ECO:0000313" key="10">
    <source>
        <dbReference type="Proteomes" id="UP000657006"/>
    </source>
</evidence>
<gene>
    <name evidence="9" type="ORF">H8730_01425</name>
</gene>
<sequence>MIRYIARRLLYVVFVFFIVSILMFGIYKMVPGDPARMMLDTSIANTDPEQYNKLYQEARERLGLDKPIVVQYVSWIGNMLRGDFGYSSQYRMPVIDMVKTPMKNTILLNLASLVLVFGITIPLGIVTAVKQYSVFDTVVQVGTVVGYSLPAFIISLVCIFFFAVKFPIFPISGVNTAGFTGTGWAKVLDTAKHMALPLLVMTLSSLGGITRYVRAAMIDVLRMEYIRTARAKGLREKVVIYSHAFRNALIPVVTIVTGWFVGVFGGSVVIESIFMWNGIGNVLFTALKQQDFAVVLAMQMFYVVLTLAGNLIMDLGYCLVDPRVKLE</sequence>
<feature type="transmembrane region" description="Helical" evidence="7">
    <location>
        <begin position="106"/>
        <end position="129"/>
    </location>
</feature>
<evidence type="ECO:0000256" key="3">
    <source>
        <dbReference type="ARBA" id="ARBA00022475"/>
    </source>
</evidence>
<keyword evidence="4 7" id="KW-0812">Transmembrane</keyword>
<comment type="similarity">
    <text evidence="7">Belongs to the binding-protein-dependent transport system permease family.</text>
</comment>
<dbReference type="RefSeq" id="WP_177718272.1">
    <property type="nucleotide sequence ID" value="NZ_JACRSQ010000001.1"/>
</dbReference>
<comment type="caution">
    <text evidence="9">The sequence shown here is derived from an EMBL/GenBank/DDBJ whole genome shotgun (WGS) entry which is preliminary data.</text>
</comment>
<dbReference type="EMBL" id="JACRSQ010000001">
    <property type="protein sequence ID" value="MBC8542212.1"/>
    <property type="molecule type" value="Genomic_DNA"/>
</dbReference>
<evidence type="ECO:0000256" key="5">
    <source>
        <dbReference type="ARBA" id="ARBA00022989"/>
    </source>
</evidence>
<keyword evidence="6 7" id="KW-0472">Membrane</keyword>
<dbReference type="Pfam" id="PF00528">
    <property type="entry name" value="BPD_transp_1"/>
    <property type="match status" value="1"/>
</dbReference>
<feature type="domain" description="ABC transmembrane type-1" evidence="8">
    <location>
        <begin position="102"/>
        <end position="313"/>
    </location>
</feature>
<feature type="transmembrane region" description="Helical" evidence="7">
    <location>
        <begin position="296"/>
        <end position="320"/>
    </location>
</feature>
<accession>A0A926DR06</accession>
<keyword evidence="10" id="KW-1185">Reference proteome</keyword>
<proteinExistence type="inferred from homology"/>
<feature type="transmembrane region" description="Helical" evidence="7">
    <location>
        <begin position="141"/>
        <end position="164"/>
    </location>
</feature>
<reference evidence="9" key="1">
    <citation type="submission" date="2020-08" db="EMBL/GenBank/DDBJ databases">
        <title>Genome public.</title>
        <authorList>
            <person name="Liu C."/>
            <person name="Sun Q."/>
        </authorList>
    </citation>
    <scope>NUCLEOTIDE SEQUENCE</scope>
    <source>
        <strain evidence="9">NSJ-32</strain>
    </source>
</reference>
<comment type="subcellular location">
    <subcellularLocation>
        <location evidence="1 7">Cell membrane</location>
        <topology evidence="1 7">Multi-pass membrane protein</topology>
    </subcellularLocation>
</comment>
<evidence type="ECO:0000256" key="4">
    <source>
        <dbReference type="ARBA" id="ARBA00022692"/>
    </source>
</evidence>
<dbReference type="Proteomes" id="UP000657006">
    <property type="component" value="Unassembled WGS sequence"/>
</dbReference>
<evidence type="ECO:0000256" key="7">
    <source>
        <dbReference type="RuleBase" id="RU363032"/>
    </source>
</evidence>
<dbReference type="Gene3D" id="1.10.3720.10">
    <property type="entry name" value="MetI-like"/>
    <property type="match status" value="1"/>
</dbReference>
<feature type="transmembrane region" description="Helical" evidence="7">
    <location>
        <begin position="9"/>
        <end position="30"/>
    </location>
</feature>
<dbReference type="AlphaFoldDB" id="A0A926DR06"/>